<accession>A0AAU7JGG9</accession>
<dbReference type="InterPro" id="IPR034122">
    <property type="entry name" value="Retropepsin-like_bacterial"/>
</dbReference>
<dbReference type="EC" id="3.4.23.-" evidence="2"/>
<sequence length="180" mass="18561">MLKIAFGAALMIVASVVAVRFAGNLPARPASPMAQAASAQAVAPPAASKGQLHGSYGRATVVLAADPRGHFSAEPSINGVKIRTLVDTGASVVAMSSEDAQRAGVFPAGADFQIPVSTANGVVKAAAVRLREVRIDNIVLRDVEAMVMPQGRLGGTLLGMSFLRRLTGMEVSDGRLILTQ</sequence>
<dbReference type="GO" id="GO:0006508">
    <property type="term" value="P:proteolysis"/>
    <property type="evidence" value="ECO:0007669"/>
    <property type="project" value="UniProtKB-KW"/>
</dbReference>
<dbReference type="NCBIfam" id="TIGR02281">
    <property type="entry name" value="clan_AA_DTGA"/>
    <property type="match status" value="1"/>
</dbReference>
<name>A0AAU7JGG9_9HYPH</name>
<keyword evidence="1" id="KW-0732">Signal</keyword>
<dbReference type="RefSeq" id="WP_406856154.1">
    <property type="nucleotide sequence ID" value="NZ_CP157484.1"/>
</dbReference>
<dbReference type="InterPro" id="IPR011969">
    <property type="entry name" value="Clan_AA_Asp_peptidase_C"/>
</dbReference>
<dbReference type="Gene3D" id="2.40.70.10">
    <property type="entry name" value="Acid Proteases"/>
    <property type="match status" value="1"/>
</dbReference>
<organism evidence="2">
    <name type="scientific">Alsobacter sp. KACC 23698</name>
    <dbReference type="NCBI Taxonomy" id="3149229"/>
    <lineage>
        <taxon>Bacteria</taxon>
        <taxon>Pseudomonadati</taxon>
        <taxon>Pseudomonadota</taxon>
        <taxon>Alphaproteobacteria</taxon>
        <taxon>Hyphomicrobiales</taxon>
        <taxon>Alsobacteraceae</taxon>
        <taxon>Alsobacter</taxon>
    </lineage>
</organism>
<dbReference type="EMBL" id="CP157484">
    <property type="protein sequence ID" value="XBO39312.1"/>
    <property type="molecule type" value="Genomic_DNA"/>
</dbReference>
<gene>
    <name evidence="2" type="ORF">ABEG18_00560</name>
</gene>
<proteinExistence type="predicted"/>
<reference evidence="2" key="1">
    <citation type="submission" date="2024-05" db="EMBL/GenBank/DDBJ databases">
        <authorList>
            <person name="Kim S."/>
            <person name="Heo J."/>
            <person name="Choi H."/>
            <person name="Choi Y."/>
            <person name="Kwon S.-W."/>
            <person name="Kim Y."/>
        </authorList>
    </citation>
    <scope>NUCLEOTIDE SEQUENCE</scope>
    <source>
        <strain evidence="2">KACC 23698</strain>
    </source>
</reference>
<evidence type="ECO:0000313" key="2">
    <source>
        <dbReference type="EMBL" id="XBO39312.1"/>
    </source>
</evidence>
<dbReference type="AlphaFoldDB" id="A0AAU7JGG9"/>
<dbReference type="GO" id="GO:0008233">
    <property type="term" value="F:peptidase activity"/>
    <property type="evidence" value="ECO:0007669"/>
    <property type="project" value="UniProtKB-KW"/>
</dbReference>
<dbReference type="InterPro" id="IPR021109">
    <property type="entry name" value="Peptidase_aspartic_dom_sf"/>
</dbReference>
<keyword evidence="2" id="KW-0645">Protease</keyword>
<evidence type="ECO:0000256" key="1">
    <source>
        <dbReference type="SAM" id="SignalP"/>
    </source>
</evidence>
<keyword evidence="2" id="KW-0378">Hydrolase</keyword>
<feature type="chain" id="PRO_5043885091" evidence="1">
    <location>
        <begin position="23"/>
        <end position="180"/>
    </location>
</feature>
<feature type="signal peptide" evidence="1">
    <location>
        <begin position="1"/>
        <end position="22"/>
    </location>
</feature>
<dbReference type="CDD" id="cd05483">
    <property type="entry name" value="retropepsin_like_bacteria"/>
    <property type="match status" value="1"/>
</dbReference>
<dbReference type="Pfam" id="PF13975">
    <property type="entry name" value="gag-asp_proteas"/>
    <property type="match status" value="1"/>
</dbReference>
<dbReference type="SUPFAM" id="SSF50630">
    <property type="entry name" value="Acid proteases"/>
    <property type="match status" value="1"/>
</dbReference>
<protein>
    <submittedName>
        <fullName evidence="2">TIGR02281 family clan AA aspartic protease</fullName>
        <ecNumber evidence="2">3.4.23.-</ecNumber>
    </submittedName>
</protein>